<evidence type="ECO:0000313" key="2">
    <source>
        <dbReference type="Proteomes" id="UP001642409"/>
    </source>
</evidence>
<keyword evidence="2" id="KW-1185">Reference proteome</keyword>
<protein>
    <submittedName>
        <fullName evidence="1">Hypothetical_protein</fullName>
    </submittedName>
</protein>
<name>A0ABP1HHL7_9EUKA</name>
<evidence type="ECO:0000313" key="1">
    <source>
        <dbReference type="EMBL" id="CAL5994820.1"/>
    </source>
</evidence>
<organism evidence="1 2">
    <name type="scientific">Hexamita inflata</name>
    <dbReference type="NCBI Taxonomy" id="28002"/>
    <lineage>
        <taxon>Eukaryota</taxon>
        <taxon>Metamonada</taxon>
        <taxon>Diplomonadida</taxon>
        <taxon>Hexamitidae</taxon>
        <taxon>Hexamitinae</taxon>
        <taxon>Hexamita</taxon>
    </lineage>
</organism>
<dbReference type="EMBL" id="CAXDID020000032">
    <property type="protein sequence ID" value="CAL5994820.1"/>
    <property type="molecule type" value="Genomic_DNA"/>
</dbReference>
<dbReference type="Proteomes" id="UP001642409">
    <property type="component" value="Unassembled WGS sequence"/>
</dbReference>
<comment type="caution">
    <text evidence="1">The sequence shown here is derived from an EMBL/GenBank/DDBJ whole genome shotgun (WGS) entry which is preliminary data.</text>
</comment>
<gene>
    <name evidence="1" type="ORF">HINF_LOCUS13732</name>
</gene>
<reference evidence="1 2" key="1">
    <citation type="submission" date="2024-07" db="EMBL/GenBank/DDBJ databases">
        <authorList>
            <person name="Akdeniz Z."/>
        </authorList>
    </citation>
    <scope>NUCLEOTIDE SEQUENCE [LARGE SCALE GENOMIC DNA]</scope>
</reference>
<sequence length="137" mass="16068">MLKIKTLIKSVKYNVLIQRCTHDNSQKDMLFEPLRTLGGASRPPSACCIPHNPYLDFFNNIGGNYKVEKNEYELLVEMYTEAEKREYFYKSVRNTKSLLRSYIQGSDVRITFCLTNKKLRLETSRNSCKVMEQQIQL</sequence>
<proteinExistence type="predicted"/>
<accession>A0ABP1HHL7</accession>